<sequence length="656" mass="73750">MAGMEISIPSEQFTKIKEPELMPEEALEEKGEDDGVCRVKGCLSPGELEAQCAYEALQARVLEGGQELVLVPAEESEKHILPLQTARFSEDVALQDIGWLTPQHQEGVQLVVQQAGSGLQPLLWLGEGSQQSLHQCIAVSIQDEVYLLQDVQATQVHVLQEDAASASGDGKFVVSLAENTGLVKFDKGQEGQLPAAGGLGERTEEQLFLMEARPGDGGRDEIVLTISNVNVGEQEDKPAPDQAHVEKANSPQNQKKAKGVKRTFRCDVCRFTCTRISSFNRHVKIHSNEKPHMCHLCLKAFRTVTLLRNHVNTHTGTRPYKCGDCNMAFVTSGELVRHRRYKHTHEKPFKCSMCKYASVEASKLKRHVRSHTGERPFQCSLCSYASKDTYKLKRHMRTHSGEKPYECHVCHARFTQSGTMKMHVLQKHSENVPKHQCPHCATIIARKSDLRVHLRNLHTYQATEMKCHYCSAVFHERYALSQHQKTHKNEKRFKCEHCSYACKQERHMTVHTWTHTGEKPFACLSCNKCFRQKQLLNVHVKKYHDANFIPTVYECPQCGKGFSRWTNMRRHSGKCDPGRDKSATSGKGPRMKKRQPAIPKEAGKEDEAAAEEASTVKGEQCLGEMVPVDPGETAAGGEDLDEDLTCEMILSMMDKL</sequence>
<evidence type="ECO:0000256" key="8">
    <source>
        <dbReference type="ARBA" id="ARBA00023125"/>
    </source>
</evidence>
<dbReference type="InterPro" id="IPR013087">
    <property type="entry name" value="Znf_C2H2_type"/>
</dbReference>
<dbReference type="InterPro" id="IPR036236">
    <property type="entry name" value="Znf_C2H2_sf"/>
</dbReference>
<feature type="domain" description="C2H2-type" evidence="16">
    <location>
        <begin position="465"/>
        <end position="492"/>
    </location>
</feature>
<dbReference type="GO" id="GO:0000978">
    <property type="term" value="F:RNA polymerase II cis-regulatory region sequence-specific DNA binding"/>
    <property type="evidence" value="ECO:0007669"/>
    <property type="project" value="TreeGrafter"/>
</dbReference>
<keyword evidence="7" id="KW-0805">Transcription regulation</keyword>
<accession>A0A7J7EYT6</accession>
<dbReference type="FunFam" id="3.30.160.60:FF:000222">
    <property type="entry name" value="Putative transcriptional repressor ctcf"/>
    <property type="match status" value="1"/>
</dbReference>
<feature type="compositionally biased region" description="Basic and acidic residues" evidence="15">
    <location>
        <begin position="573"/>
        <end position="582"/>
    </location>
</feature>
<dbReference type="GO" id="GO:0008270">
    <property type="term" value="F:zinc ion binding"/>
    <property type="evidence" value="ECO:0007669"/>
    <property type="project" value="UniProtKB-KW"/>
</dbReference>
<dbReference type="FunFam" id="3.30.160.60:FF:000901">
    <property type="entry name" value="CCCTC-binding factor like"/>
    <property type="match status" value="1"/>
</dbReference>
<feature type="domain" description="C2H2-type" evidence="16">
    <location>
        <begin position="521"/>
        <end position="544"/>
    </location>
</feature>
<keyword evidence="3" id="KW-0479">Metal-binding</keyword>
<dbReference type="PROSITE" id="PS50157">
    <property type="entry name" value="ZINC_FINGER_C2H2_2"/>
    <property type="match status" value="11"/>
</dbReference>
<reference evidence="17 18" key="1">
    <citation type="journal article" date="2020" name="Mol. Biol. Evol.">
        <title>Interspecific Gene Flow and the Evolution of Specialization in Black and White Rhinoceros.</title>
        <authorList>
            <person name="Moodley Y."/>
            <person name="Westbury M.V."/>
            <person name="Russo I.M."/>
            <person name="Gopalakrishnan S."/>
            <person name="Rakotoarivelo A."/>
            <person name="Olsen R.A."/>
            <person name="Prost S."/>
            <person name="Tunstall T."/>
            <person name="Ryder O.A."/>
            <person name="Dalen L."/>
            <person name="Bruford M.W."/>
        </authorList>
    </citation>
    <scope>NUCLEOTIDE SEQUENCE [LARGE SCALE GENOMIC DNA]</scope>
    <source>
        <strain evidence="17">SBR-YM</strain>
        <tissue evidence="17">Skin</tissue>
    </source>
</reference>
<dbReference type="Proteomes" id="UP000551758">
    <property type="component" value="Unassembled WGS sequence"/>
</dbReference>
<dbReference type="GO" id="GO:0000981">
    <property type="term" value="F:DNA-binding transcription factor activity, RNA polymerase II-specific"/>
    <property type="evidence" value="ECO:0007669"/>
    <property type="project" value="TreeGrafter"/>
</dbReference>
<feature type="compositionally biased region" description="Basic and acidic residues" evidence="15">
    <location>
        <begin position="234"/>
        <end position="247"/>
    </location>
</feature>
<keyword evidence="6" id="KW-0862">Zinc</keyword>
<feature type="domain" description="C2H2-type" evidence="16">
    <location>
        <begin position="405"/>
        <end position="433"/>
    </location>
</feature>
<feature type="domain" description="C2H2-type" evidence="16">
    <location>
        <begin position="435"/>
        <end position="463"/>
    </location>
</feature>
<dbReference type="PROSITE" id="PS00028">
    <property type="entry name" value="ZINC_FINGER_C2H2_1"/>
    <property type="match status" value="7"/>
</dbReference>
<keyword evidence="10" id="KW-0804">Transcription</keyword>
<dbReference type="Gene3D" id="3.30.160.60">
    <property type="entry name" value="Classic Zinc Finger"/>
    <property type="match status" value="9"/>
</dbReference>
<dbReference type="SUPFAM" id="SSF57667">
    <property type="entry name" value="beta-beta-alpha zinc fingers"/>
    <property type="match status" value="5"/>
</dbReference>
<evidence type="ECO:0000256" key="3">
    <source>
        <dbReference type="ARBA" id="ARBA00022723"/>
    </source>
</evidence>
<evidence type="ECO:0000256" key="15">
    <source>
        <dbReference type="SAM" id="MobiDB-lite"/>
    </source>
</evidence>
<protein>
    <recommendedName>
        <fullName evidence="13">CCCTC-binding factor</fullName>
    </recommendedName>
</protein>
<dbReference type="FunFam" id="3.30.160.60:FF:000283">
    <property type="entry name" value="Putative transcriptional repressor ctcf"/>
    <property type="match status" value="1"/>
</dbReference>
<evidence type="ECO:0000256" key="6">
    <source>
        <dbReference type="ARBA" id="ARBA00022833"/>
    </source>
</evidence>
<evidence type="ECO:0000256" key="11">
    <source>
        <dbReference type="ARBA" id="ARBA00023242"/>
    </source>
</evidence>
<evidence type="ECO:0000256" key="1">
    <source>
        <dbReference type="ARBA" id="ARBA00004123"/>
    </source>
</evidence>
<keyword evidence="4" id="KW-0677">Repeat</keyword>
<evidence type="ECO:0000256" key="14">
    <source>
        <dbReference type="PROSITE-ProRule" id="PRU00042"/>
    </source>
</evidence>
<organism evidence="17 18">
    <name type="scientific">Diceros bicornis minor</name>
    <name type="common">South-central black rhinoceros</name>
    <dbReference type="NCBI Taxonomy" id="77932"/>
    <lineage>
        <taxon>Eukaryota</taxon>
        <taxon>Metazoa</taxon>
        <taxon>Chordata</taxon>
        <taxon>Craniata</taxon>
        <taxon>Vertebrata</taxon>
        <taxon>Euteleostomi</taxon>
        <taxon>Mammalia</taxon>
        <taxon>Eutheria</taxon>
        <taxon>Laurasiatheria</taxon>
        <taxon>Perissodactyla</taxon>
        <taxon>Rhinocerotidae</taxon>
        <taxon>Diceros</taxon>
    </lineage>
</organism>
<keyword evidence="18" id="KW-1185">Reference proteome</keyword>
<proteinExistence type="inferred from homology"/>
<evidence type="ECO:0000256" key="7">
    <source>
        <dbReference type="ARBA" id="ARBA00023015"/>
    </source>
</evidence>
<dbReference type="PANTHER" id="PTHR23226">
    <property type="entry name" value="ZINC FINGER AND SCAN DOMAIN-CONTAINING"/>
    <property type="match status" value="1"/>
</dbReference>
<feature type="region of interest" description="Disordered" evidence="15">
    <location>
        <begin position="232"/>
        <end position="256"/>
    </location>
</feature>
<evidence type="ECO:0000256" key="5">
    <source>
        <dbReference type="ARBA" id="ARBA00022771"/>
    </source>
</evidence>
<evidence type="ECO:0000313" key="18">
    <source>
        <dbReference type="Proteomes" id="UP000551758"/>
    </source>
</evidence>
<dbReference type="GO" id="GO:0005634">
    <property type="term" value="C:nucleus"/>
    <property type="evidence" value="ECO:0007669"/>
    <property type="project" value="UniProtKB-SubCell"/>
</dbReference>
<dbReference type="GO" id="GO:0010557">
    <property type="term" value="P:positive regulation of macromolecule biosynthetic process"/>
    <property type="evidence" value="ECO:0007669"/>
    <property type="project" value="UniProtKB-ARBA"/>
</dbReference>
<keyword evidence="11" id="KW-0539">Nucleus</keyword>
<evidence type="ECO:0000259" key="16">
    <source>
        <dbReference type="PROSITE" id="PS50157"/>
    </source>
</evidence>
<feature type="domain" description="C2H2-type" evidence="16">
    <location>
        <begin position="320"/>
        <end position="348"/>
    </location>
</feature>
<evidence type="ECO:0000256" key="12">
    <source>
        <dbReference type="ARBA" id="ARBA00061457"/>
    </source>
</evidence>
<feature type="region of interest" description="Disordered" evidence="15">
    <location>
        <begin position="570"/>
        <end position="640"/>
    </location>
</feature>
<feature type="domain" description="C2H2-type" evidence="16">
    <location>
        <begin position="553"/>
        <end position="581"/>
    </location>
</feature>
<evidence type="ECO:0000256" key="4">
    <source>
        <dbReference type="ARBA" id="ARBA00022737"/>
    </source>
</evidence>
<dbReference type="FunFam" id="3.30.160.60:FF:000049">
    <property type="entry name" value="transcriptional repressor CTCF isoform X1"/>
    <property type="match status" value="2"/>
</dbReference>
<feature type="domain" description="C2H2-type" evidence="16">
    <location>
        <begin position="493"/>
        <end position="520"/>
    </location>
</feature>
<gene>
    <name evidence="17" type="ORF">HPG69_007523</name>
</gene>
<comment type="subcellular location">
    <subcellularLocation>
        <location evidence="1">Nucleus</location>
    </subcellularLocation>
</comment>
<dbReference type="SMART" id="SM00355">
    <property type="entry name" value="ZnF_C2H2"/>
    <property type="match status" value="11"/>
</dbReference>
<evidence type="ECO:0000313" key="17">
    <source>
        <dbReference type="EMBL" id="KAF5920903.1"/>
    </source>
</evidence>
<dbReference type="EMBL" id="JACDTQ010001872">
    <property type="protein sequence ID" value="KAF5920903.1"/>
    <property type="molecule type" value="Genomic_DNA"/>
</dbReference>
<keyword evidence="9" id="KW-0010">Activator</keyword>
<dbReference type="AlphaFoldDB" id="A0A7J7EYT6"/>
<feature type="domain" description="C2H2-type" evidence="16">
    <location>
        <begin position="264"/>
        <end position="291"/>
    </location>
</feature>
<feature type="domain" description="C2H2-type" evidence="16">
    <location>
        <begin position="349"/>
        <end position="376"/>
    </location>
</feature>
<evidence type="ECO:0000256" key="9">
    <source>
        <dbReference type="ARBA" id="ARBA00023159"/>
    </source>
</evidence>
<evidence type="ECO:0000256" key="10">
    <source>
        <dbReference type="ARBA" id="ARBA00023163"/>
    </source>
</evidence>
<dbReference type="Pfam" id="PF13909">
    <property type="entry name" value="zf-H2C2_5"/>
    <property type="match status" value="1"/>
</dbReference>
<keyword evidence="2" id="KW-0678">Repressor</keyword>
<comment type="similarity">
    <text evidence="12">Belongs to the CTCF zinc-finger protein family.</text>
</comment>
<keyword evidence="8" id="KW-0238">DNA-binding</keyword>
<dbReference type="FunFam" id="3.30.160.60:FF:000373">
    <property type="entry name" value="Putative transcriptional repressor ctcf"/>
    <property type="match status" value="1"/>
</dbReference>
<keyword evidence="5 14" id="KW-0863">Zinc-finger</keyword>
<dbReference type="FunFam" id="3.30.160.60:FF:000420">
    <property type="entry name" value="Putative transcriptional repressor ctcf"/>
    <property type="match status" value="1"/>
</dbReference>
<dbReference type="Pfam" id="PF00096">
    <property type="entry name" value="zf-C2H2"/>
    <property type="match status" value="2"/>
</dbReference>
<comment type="caution">
    <text evidence="17">The sequence shown here is derived from an EMBL/GenBank/DDBJ whole genome shotgun (WGS) entry which is preliminary data.</text>
</comment>
<feature type="domain" description="C2H2-type" evidence="16">
    <location>
        <begin position="292"/>
        <end position="319"/>
    </location>
</feature>
<evidence type="ECO:0000256" key="13">
    <source>
        <dbReference type="ARBA" id="ARBA00079129"/>
    </source>
</evidence>
<feature type="domain" description="C2H2-type" evidence="16">
    <location>
        <begin position="377"/>
        <end position="404"/>
    </location>
</feature>
<evidence type="ECO:0000256" key="2">
    <source>
        <dbReference type="ARBA" id="ARBA00022491"/>
    </source>
</evidence>
<name>A0A7J7EYT6_DICBM</name>